<keyword evidence="1" id="KW-0812">Transmembrane</keyword>
<proteinExistence type="predicted"/>
<gene>
    <name evidence="2" type="ORF">B1R32_105169</name>
</gene>
<dbReference type="AlphaFoldDB" id="A0A2S8SUK9"/>
<organism evidence="2 3">
    <name type="scientific">Abditibacterium utsteinense</name>
    <dbReference type="NCBI Taxonomy" id="1960156"/>
    <lineage>
        <taxon>Bacteria</taxon>
        <taxon>Pseudomonadati</taxon>
        <taxon>Abditibacteriota</taxon>
        <taxon>Abditibacteriia</taxon>
        <taxon>Abditibacteriales</taxon>
        <taxon>Abditibacteriaceae</taxon>
        <taxon>Abditibacterium</taxon>
    </lineage>
</organism>
<evidence type="ECO:0000313" key="3">
    <source>
        <dbReference type="Proteomes" id="UP000237684"/>
    </source>
</evidence>
<reference evidence="2 3" key="1">
    <citation type="journal article" date="2018" name="Syst. Appl. Microbiol.">
        <title>Abditibacterium utsteinense sp. nov., the first cultivated member of candidate phylum FBP, isolated from ice-free Antarctic soil samples.</title>
        <authorList>
            <person name="Tahon G."/>
            <person name="Tytgat B."/>
            <person name="Lebbe L."/>
            <person name="Carlier A."/>
            <person name="Willems A."/>
        </authorList>
    </citation>
    <scope>NUCLEOTIDE SEQUENCE [LARGE SCALE GENOMIC DNA]</scope>
    <source>
        <strain evidence="2 3">LMG 29911</strain>
    </source>
</reference>
<dbReference type="RefSeq" id="WP_105483270.1">
    <property type="nucleotide sequence ID" value="NZ_NIGF01000005.1"/>
</dbReference>
<evidence type="ECO:0000256" key="1">
    <source>
        <dbReference type="SAM" id="Phobius"/>
    </source>
</evidence>
<feature type="transmembrane region" description="Helical" evidence="1">
    <location>
        <begin position="12"/>
        <end position="36"/>
    </location>
</feature>
<comment type="caution">
    <text evidence="2">The sequence shown here is derived from an EMBL/GenBank/DDBJ whole genome shotgun (WGS) entry which is preliminary data.</text>
</comment>
<dbReference type="EMBL" id="NIGF01000005">
    <property type="protein sequence ID" value="PQV64487.1"/>
    <property type="molecule type" value="Genomic_DNA"/>
</dbReference>
<keyword evidence="3" id="KW-1185">Reference proteome</keyword>
<evidence type="ECO:0000313" key="2">
    <source>
        <dbReference type="EMBL" id="PQV64487.1"/>
    </source>
</evidence>
<protein>
    <submittedName>
        <fullName evidence="2">Uncharacterized protein</fullName>
    </submittedName>
</protein>
<dbReference type="Proteomes" id="UP000237684">
    <property type="component" value="Unassembled WGS sequence"/>
</dbReference>
<keyword evidence="1" id="KW-0472">Membrane</keyword>
<sequence length="63" mass="7430">MNLSSYFTFSELVLAFFAWNWPYLLGFCLVIVLLVIPLRRIDGVPLPFSKNEKQEEPQYRDFG</sequence>
<keyword evidence="1" id="KW-1133">Transmembrane helix</keyword>
<dbReference type="InParanoid" id="A0A2S8SUK9"/>
<accession>A0A2S8SUK9</accession>
<name>A0A2S8SUK9_9BACT</name>